<dbReference type="RefSeq" id="WP_033305805.1">
    <property type="nucleotide sequence ID" value="NZ_JBHSJE010000021.1"/>
</dbReference>
<dbReference type="Proteomes" id="UP001595908">
    <property type="component" value="Unassembled WGS sequence"/>
</dbReference>
<comment type="caution">
    <text evidence="1">The sequence shown here is derived from an EMBL/GenBank/DDBJ whole genome shotgun (WGS) entry which is preliminary data.</text>
</comment>
<evidence type="ECO:0000313" key="1">
    <source>
        <dbReference type="EMBL" id="MFC4983644.1"/>
    </source>
</evidence>
<accession>A0ABV9VLA5</accession>
<evidence type="ECO:0008006" key="3">
    <source>
        <dbReference type="Google" id="ProtNLM"/>
    </source>
</evidence>
<dbReference type="EMBL" id="JBHSJE010000021">
    <property type="protein sequence ID" value="MFC4983644.1"/>
    <property type="molecule type" value="Genomic_DNA"/>
</dbReference>
<dbReference type="GeneID" id="31237600"/>
<organism evidence="1 2">
    <name type="scientific">Streptomyces atroolivaceus</name>
    <dbReference type="NCBI Taxonomy" id="66869"/>
    <lineage>
        <taxon>Bacteria</taxon>
        <taxon>Bacillati</taxon>
        <taxon>Actinomycetota</taxon>
        <taxon>Actinomycetes</taxon>
        <taxon>Kitasatosporales</taxon>
        <taxon>Streptomycetaceae</taxon>
        <taxon>Streptomyces</taxon>
    </lineage>
</organism>
<reference evidence="2" key="1">
    <citation type="journal article" date="2019" name="Int. J. Syst. Evol. Microbiol.">
        <title>The Global Catalogue of Microorganisms (GCM) 10K type strain sequencing project: providing services to taxonomists for standard genome sequencing and annotation.</title>
        <authorList>
            <consortium name="The Broad Institute Genomics Platform"/>
            <consortium name="The Broad Institute Genome Sequencing Center for Infectious Disease"/>
            <person name="Wu L."/>
            <person name="Ma J."/>
        </authorList>
    </citation>
    <scope>NUCLEOTIDE SEQUENCE [LARGE SCALE GENOMIC DNA]</scope>
    <source>
        <strain evidence="2">ICMP 257</strain>
    </source>
</reference>
<sequence>MVSPGGGQSDAGRAYLEELGREGYDELCRKVVASLGCFPQLDPGERADVANEAVLMVLRSGLLDPSKKPVAYIKTTARRLALGKLKRDGETVLMDNVDLSGLADVQVERSRTSRTTTWRPGSPRA</sequence>
<evidence type="ECO:0000313" key="2">
    <source>
        <dbReference type="Proteomes" id="UP001595908"/>
    </source>
</evidence>
<keyword evidence="2" id="KW-1185">Reference proteome</keyword>
<name>A0ABV9VLA5_STRAZ</name>
<protein>
    <recommendedName>
        <fullName evidence="3">RNA polymerase sigma-70 region 2 domain-containing protein</fullName>
    </recommendedName>
</protein>
<proteinExistence type="predicted"/>
<gene>
    <name evidence="1" type="ORF">ACFPL4_35930</name>
</gene>